<evidence type="ECO:0000256" key="9">
    <source>
        <dbReference type="SAM" id="Phobius"/>
    </source>
</evidence>
<dbReference type="GO" id="GO:0016020">
    <property type="term" value="C:membrane"/>
    <property type="evidence" value="ECO:0007669"/>
    <property type="project" value="InterPro"/>
</dbReference>
<evidence type="ECO:0000313" key="11">
    <source>
        <dbReference type="EMBL" id="MCW0483313.1"/>
    </source>
</evidence>
<evidence type="ECO:0000256" key="1">
    <source>
        <dbReference type="ARBA" id="ARBA00000085"/>
    </source>
</evidence>
<evidence type="ECO:0000256" key="8">
    <source>
        <dbReference type="ARBA" id="ARBA00023012"/>
    </source>
</evidence>
<comment type="caution">
    <text evidence="11">The sequence shown here is derived from an EMBL/GenBank/DDBJ whole genome shotgun (WGS) entry which is preliminary data.</text>
</comment>
<dbReference type="RefSeq" id="WP_282591915.1">
    <property type="nucleotide sequence ID" value="NZ_JAPAAF010000015.1"/>
</dbReference>
<dbReference type="GO" id="GO:0000155">
    <property type="term" value="F:phosphorelay sensor kinase activity"/>
    <property type="evidence" value="ECO:0007669"/>
    <property type="project" value="InterPro"/>
</dbReference>
<comment type="catalytic activity">
    <reaction evidence="1">
        <text>ATP + protein L-histidine = ADP + protein N-phospho-L-histidine.</text>
        <dbReference type="EC" id="2.7.13.3"/>
    </reaction>
</comment>
<evidence type="ECO:0000256" key="4">
    <source>
        <dbReference type="ARBA" id="ARBA00022679"/>
    </source>
</evidence>
<accession>A0AA41Y9A0</accession>
<dbReference type="Gene3D" id="1.20.5.1930">
    <property type="match status" value="1"/>
</dbReference>
<keyword evidence="7 11" id="KW-0067">ATP-binding</keyword>
<dbReference type="InterPro" id="IPR036890">
    <property type="entry name" value="HATPase_C_sf"/>
</dbReference>
<feature type="domain" description="Histidine kinase" evidence="10">
    <location>
        <begin position="226"/>
        <end position="317"/>
    </location>
</feature>
<dbReference type="Proteomes" id="UP001163821">
    <property type="component" value="Unassembled WGS sequence"/>
</dbReference>
<proteinExistence type="predicted"/>
<dbReference type="InterPro" id="IPR050482">
    <property type="entry name" value="Sensor_HK_TwoCompSys"/>
</dbReference>
<gene>
    <name evidence="11" type="ORF">N2K84_11270</name>
</gene>
<organism evidence="11 12">
    <name type="scientific">Gaoshiqia sediminis</name>
    <dbReference type="NCBI Taxonomy" id="2986998"/>
    <lineage>
        <taxon>Bacteria</taxon>
        <taxon>Pseudomonadati</taxon>
        <taxon>Bacteroidota</taxon>
        <taxon>Bacteroidia</taxon>
        <taxon>Marinilabiliales</taxon>
        <taxon>Prolixibacteraceae</taxon>
        <taxon>Gaoshiqia</taxon>
    </lineage>
</organism>
<feature type="transmembrane region" description="Helical" evidence="9">
    <location>
        <begin position="70"/>
        <end position="90"/>
    </location>
</feature>
<evidence type="ECO:0000256" key="2">
    <source>
        <dbReference type="ARBA" id="ARBA00012438"/>
    </source>
</evidence>
<evidence type="ECO:0000256" key="7">
    <source>
        <dbReference type="ARBA" id="ARBA00022840"/>
    </source>
</evidence>
<dbReference type="EMBL" id="JAPAAF010000015">
    <property type="protein sequence ID" value="MCW0483313.1"/>
    <property type="molecule type" value="Genomic_DNA"/>
</dbReference>
<keyword evidence="3" id="KW-0597">Phosphoprotein</keyword>
<keyword evidence="4" id="KW-0808">Transferase</keyword>
<dbReference type="Gene3D" id="3.30.565.10">
    <property type="entry name" value="Histidine kinase-like ATPase, C-terminal domain"/>
    <property type="match status" value="1"/>
</dbReference>
<feature type="transmembrane region" description="Helical" evidence="9">
    <location>
        <begin position="6"/>
        <end position="25"/>
    </location>
</feature>
<keyword evidence="6" id="KW-0418">Kinase</keyword>
<dbReference type="GO" id="GO:0005524">
    <property type="term" value="F:ATP binding"/>
    <property type="evidence" value="ECO:0007669"/>
    <property type="project" value="UniProtKB-KW"/>
</dbReference>
<name>A0AA41Y9A0_9BACT</name>
<dbReference type="EC" id="2.7.13.3" evidence="2"/>
<dbReference type="Pfam" id="PF02518">
    <property type="entry name" value="HATPase_c"/>
    <property type="match status" value="1"/>
</dbReference>
<keyword evidence="9" id="KW-0812">Transmembrane</keyword>
<dbReference type="SMART" id="SM00387">
    <property type="entry name" value="HATPase_c"/>
    <property type="match status" value="1"/>
</dbReference>
<evidence type="ECO:0000256" key="5">
    <source>
        <dbReference type="ARBA" id="ARBA00022741"/>
    </source>
</evidence>
<dbReference type="PROSITE" id="PS50109">
    <property type="entry name" value="HIS_KIN"/>
    <property type="match status" value="1"/>
</dbReference>
<reference evidence="11" key="1">
    <citation type="submission" date="2022-10" db="EMBL/GenBank/DDBJ databases">
        <title>Gaoshiqiia sediminis gen. nov., sp. nov., isolated from coastal sediment.</title>
        <authorList>
            <person name="Yu W.X."/>
            <person name="Mu D.S."/>
            <person name="Du J.Z."/>
            <person name="Liang Y.Q."/>
        </authorList>
    </citation>
    <scope>NUCLEOTIDE SEQUENCE</scope>
    <source>
        <strain evidence="11">A06</strain>
    </source>
</reference>
<keyword evidence="5" id="KW-0547">Nucleotide-binding</keyword>
<dbReference type="Pfam" id="PF07730">
    <property type="entry name" value="HisKA_3"/>
    <property type="match status" value="1"/>
</dbReference>
<keyword evidence="8" id="KW-0902">Two-component regulatory system</keyword>
<evidence type="ECO:0000256" key="3">
    <source>
        <dbReference type="ARBA" id="ARBA00022553"/>
    </source>
</evidence>
<feature type="transmembrane region" description="Helical" evidence="9">
    <location>
        <begin position="32"/>
        <end position="50"/>
    </location>
</feature>
<dbReference type="PANTHER" id="PTHR24421">
    <property type="entry name" value="NITRATE/NITRITE SENSOR PROTEIN NARX-RELATED"/>
    <property type="match status" value="1"/>
</dbReference>
<keyword evidence="9" id="KW-0472">Membrane</keyword>
<dbReference type="CDD" id="cd16917">
    <property type="entry name" value="HATPase_UhpB-NarQ-NarX-like"/>
    <property type="match status" value="1"/>
</dbReference>
<dbReference type="GO" id="GO:0046983">
    <property type="term" value="F:protein dimerization activity"/>
    <property type="evidence" value="ECO:0007669"/>
    <property type="project" value="InterPro"/>
</dbReference>
<dbReference type="InterPro" id="IPR011712">
    <property type="entry name" value="Sig_transdc_His_kin_sub3_dim/P"/>
</dbReference>
<dbReference type="InterPro" id="IPR003594">
    <property type="entry name" value="HATPase_dom"/>
</dbReference>
<sequence length="317" mass="35702">MLLKIAIVISMLFQLGATVLAVSLVRRTRFNITWVLISLGLVLMAVRRLFDFSVHFWDSRLFTQTDLNSWIGVLISILMFVGVVFIRQLFTLQERIDQLKRENESKVLSAVMQAEEKARRTFAADLHDGLGPLLSSVKMYLSAIDADTLDVKNREIIGRSCRVTDEAIASLKEISNNLSPHVLQNYGLVKAIAAMSDQLTASHGIAVELITKKEAERWEEELEISLYRIVSELLANSVKHARPNHIRIEIDQPGPDLRLFYSDDGCGFDMDSHDEASLPRGMGLENIFSRVKSLNGNYQLRTAPGEGFSIQLIFPLK</sequence>
<dbReference type="SUPFAM" id="SSF55874">
    <property type="entry name" value="ATPase domain of HSP90 chaperone/DNA topoisomerase II/histidine kinase"/>
    <property type="match status" value="1"/>
</dbReference>
<dbReference type="InterPro" id="IPR005467">
    <property type="entry name" value="His_kinase_dom"/>
</dbReference>
<dbReference type="PANTHER" id="PTHR24421:SF10">
    <property type="entry name" value="NITRATE_NITRITE SENSOR PROTEIN NARQ"/>
    <property type="match status" value="1"/>
</dbReference>
<dbReference type="AlphaFoldDB" id="A0AA41Y9A0"/>
<evidence type="ECO:0000313" key="12">
    <source>
        <dbReference type="Proteomes" id="UP001163821"/>
    </source>
</evidence>
<evidence type="ECO:0000259" key="10">
    <source>
        <dbReference type="PROSITE" id="PS50109"/>
    </source>
</evidence>
<keyword evidence="9" id="KW-1133">Transmembrane helix</keyword>
<keyword evidence="12" id="KW-1185">Reference proteome</keyword>
<protein>
    <recommendedName>
        <fullName evidence="2">histidine kinase</fullName>
        <ecNumber evidence="2">2.7.13.3</ecNumber>
    </recommendedName>
</protein>
<evidence type="ECO:0000256" key="6">
    <source>
        <dbReference type="ARBA" id="ARBA00022777"/>
    </source>
</evidence>